<name>A0ACB0KSE5_TRIPR</name>
<reference evidence="1" key="1">
    <citation type="submission" date="2023-10" db="EMBL/GenBank/DDBJ databases">
        <authorList>
            <person name="Rodriguez Cubillos JULIANA M."/>
            <person name="De Vega J."/>
        </authorList>
    </citation>
    <scope>NUCLEOTIDE SEQUENCE</scope>
</reference>
<organism evidence="1 2">
    <name type="scientific">Trifolium pratense</name>
    <name type="common">Red clover</name>
    <dbReference type="NCBI Taxonomy" id="57577"/>
    <lineage>
        <taxon>Eukaryota</taxon>
        <taxon>Viridiplantae</taxon>
        <taxon>Streptophyta</taxon>
        <taxon>Embryophyta</taxon>
        <taxon>Tracheophyta</taxon>
        <taxon>Spermatophyta</taxon>
        <taxon>Magnoliopsida</taxon>
        <taxon>eudicotyledons</taxon>
        <taxon>Gunneridae</taxon>
        <taxon>Pentapetalae</taxon>
        <taxon>rosids</taxon>
        <taxon>fabids</taxon>
        <taxon>Fabales</taxon>
        <taxon>Fabaceae</taxon>
        <taxon>Papilionoideae</taxon>
        <taxon>50 kb inversion clade</taxon>
        <taxon>NPAAA clade</taxon>
        <taxon>Hologalegina</taxon>
        <taxon>IRL clade</taxon>
        <taxon>Trifolieae</taxon>
        <taxon>Trifolium</taxon>
    </lineage>
</organism>
<protein>
    <submittedName>
        <fullName evidence="1">Uncharacterized protein</fullName>
    </submittedName>
</protein>
<evidence type="ECO:0000313" key="2">
    <source>
        <dbReference type="Proteomes" id="UP001177021"/>
    </source>
</evidence>
<comment type="caution">
    <text evidence="1">The sequence shown here is derived from an EMBL/GenBank/DDBJ whole genome shotgun (WGS) entry which is preliminary data.</text>
</comment>
<proteinExistence type="predicted"/>
<keyword evidence="2" id="KW-1185">Reference proteome</keyword>
<accession>A0ACB0KSE5</accession>
<evidence type="ECO:0000313" key="1">
    <source>
        <dbReference type="EMBL" id="CAJ2659645.1"/>
    </source>
</evidence>
<sequence>MAGNFLLDVNKNVRAQSIWWRDILRIGGEESGGWFKSNVCNVLGSGNLIRFWQERWLGHESFMNLFPQLYAKSLQPDAPITAFGSWSDDNWTWSFDWVVELAQDDMDAATEMSILLADIRPKKECLDHRKWLMNHAGMFTVKSAYCFLQNRDSFLTINSNVVDALQDLWVNDVPSKVNIFGWRLLLARLPTHMALVRKGIINNPCEFCCVFCFREEEEIDHLFFNCSVSIQVWKKIYKWMAVDFIPFEEGWKHFMSFGDLVTSKRLAKTRHVIWLATTWSIWRTRNNIVFRGDVFNLDALIDQIIFISWFWFIGRLGVNTSFVFYDWCNNPLVCIDSI</sequence>
<dbReference type="EMBL" id="CASHSV030000311">
    <property type="protein sequence ID" value="CAJ2659645.1"/>
    <property type="molecule type" value="Genomic_DNA"/>
</dbReference>
<gene>
    <name evidence="1" type="ORF">MILVUS5_LOCUS25760</name>
</gene>
<dbReference type="Proteomes" id="UP001177021">
    <property type="component" value="Unassembled WGS sequence"/>
</dbReference>